<evidence type="ECO:0000313" key="2">
    <source>
        <dbReference type="Proteomes" id="UP001183582"/>
    </source>
</evidence>
<gene>
    <name evidence="1" type="ORF">KZC50_02075</name>
</gene>
<evidence type="ECO:0000313" key="1">
    <source>
        <dbReference type="EMBL" id="MDS0244396.1"/>
    </source>
</evidence>
<dbReference type="Pfam" id="PF13196">
    <property type="entry name" value="DUF4012"/>
    <property type="match status" value="1"/>
</dbReference>
<protein>
    <submittedName>
        <fullName evidence="1">DUF4012 domain-containing protein</fullName>
    </submittedName>
</protein>
<sequence>MVLAVLVGLTVLAAAWIGIRGALAYGHLRDAQTAAVAARASLADPATAADAIAEISAETAAAHRLTSDPVWRAAEGVAWIGPQLRAVSTVAASLDDVAGSALAPLVDVASSFSVDSLAPVDGRIDLAAFTALEEPAAAGAAGVRDAAAALDGLDRPALLAPLRDAVDEVSDLLDEVQVGAGALARATALIPGMLGADGPRNYLILFQNNAEWRSLGGIPGAVALLATDDGRMSLAAQESSRDFSVSDASVLPLGPEVQSIYGERPGRWIQNVTQVPDFPLAAHLAQEMWAREHDGQRVDGVIAMDPVALSYLLAATGPVELPTGDVLTTENAVPLLLNEAYLRYEDPDEQDKFFAAAAASVFDALSSGGFAPADLVSALARSGDERRLLLWSDHDDDQALLADTTLAGALPRTDADIARFGVYLNDGTGSKMTYYAGADTTVAWTSCIAGPRGVTGQAELTVTVRNDAPADAATLPDYITGGGSFGIPPGVARTVGYLYLPTGFSLADATMSDGSGFGGGVHDGRRVLTFSVDLAPGESATATVRADTAEPAASVLEVVQTPGVKTSSVPTAACGDAGP</sequence>
<dbReference type="AlphaFoldDB" id="A0AAJ2HE19"/>
<reference evidence="1 2" key="1">
    <citation type="submission" date="2021-06" db="EMBL/GenBank/DDBJ databases">
        <title>Genome-based taxonomic framework of Microbacterium strains isolated from marine environment, the description of four new species and reclassification of four preexisting species.</title>
        <authorList>
            <person name="Lee S.D."/>
            <person name="Kim S.-M."/>
            <person name="Byeon Y.-S."/>
            <person name="Yang H.L."/>
            <person name="Kim I.S."/>
        </authorList>
    </citation>
    <scope>NUCLEOTIDE SEQUENCE [LARGE SCALE GENOMIC DNA]</scope>
    <source>
        <strain evidence="1 2">KACC 20514</strain>
    </source>
</reference>
<dbReference type="Proteomes" id="UP001183582">
    <property type="component" value="Unassembled WGS sequence"/>
</dbReference>
<proteinExistence type="predicted"/>
<dbReference type="InterPro" id="IPR025101">
    <property type="entry name" value="DUF4012"/>
</dbReference>
<organism evidence="1 2">
    <name type="scientific">Microbacterium aurantiacum</name>
    <dbReference type="NCBI Taxonomy" id="162393"/>
    <lineage>
        <taxon>Bacteria</taxon>
        <taxon>Bacillati</taxon>
        <taxon>Actinomycetota</taxon>
        <taxon>Actinomycetes</taxon>
        <taxon>Micrococcales</taxon>
        <taxon>Microbacteriaceae</taxon>
        <taxon>Microbacterium</taxon>
    </lineage>
</organism>
<name>A0AAJ2HE19_9MICO</name>
<accession>A0AAJ2HE19</accession>
<dbReference type="EMBL" id="JAHWXH010000001">
    <property type="protein sequence ID" value="MDS0244396.1"/>
    <property type="molecule type" value="Genomic_DNA"/>
</dbReference>
<comment type="caution">
    <text evidence="1">The sequence shown here is derived from an EMBL/GenBank/DDBJ whole genome shotgun (WGS) entry which is preliminary data.</text>
</comment>